<name>A0ABU4EL38_9GAMM</name>
<sequence length="405" mass="46052">AEGRLVKRADVHWQVHHRAYGYDAADNLQNAEDRHGIFPLADNRLLHWRNLWNQYDGQGNLTRRREGATEQYYQYDADNRLVAARGRGPQGEFVARYGYDALGRRTGKTVTWCESGKQEETHFLWEGYRLLQVRQPDRKESYVYDPTVWWSPLARITQQSGSREGDIRWFITDLNGAPLEMTDADGSVRWSGDYGSFGQLRGQTQDSEGLRDGKTVEPQPLRYAGQYADDETGLHYNLFRYYDPTVGRFTTQDPIGLAGGINLYQYAPNPLSWVDPLGLTPVDATGYSVYGLFDSGAKEPYYVGITNDIDRRAAEHLETGRLSPGSRMRVLEDNVNYGQARGYEQHYIEHYKTRTGTIGEEISSTNRGNKYNSFDHSRTDSRAQAFKDAYNSKRNGTGKSGGKCG</sequence>
<dbReference type="PANTHER" id="PTHR32305:SF15">
    <property type="entry name" value="PROTEIN RHSA-RELATED"/>
    <property type="match status" value="1"/>
</dbReference>
<feature type="domain" description="Teneurin-like YD-shell" evidence="2">
    <location>
        <begin position="3"/>
        <end position="253"/>
    </location>
</feature>
<dbReference type="PANTHER" id="PTHR32305">
    <property type="match status" value="1"/>
</dbReference>
<dbReference type="EMBL" id="JAWLLM010000035">
    <property type="protein sequence ID" value="MDV7044780.1"/>
    <property type="molecule type" value="Genomic_DNA"/>
</dbReference>
<dbReference type="InterPro" id="IPR050708">
    <property type="entry name" value="T6SS_VgrG/RHS"/>
</dbReference>
<evidence type="ECO:0000313" key="4">
    <source>
        <dbReference type="Proteomes" id="UP001187868"/>
    </source>
</evidence>
<keyword evidence="4" id="KW-1185">Reference proteome</keyword>
<accession>A0ABU4EL38</accession>
<comment type="caution">
    <text evidence="3">The sequence shown here is derived from an EMBL/GenBank/DDBJ whole genome shotgun (WGS) entry which is preliminary data.</text>
</comment>
<dbReference type="Proteomes" id="UP001187868">
    <property type="component" value="Unassembled WGS sequence"/>
</dbReference>
<dbReference type="CDD" id="cd00719">
    <property type="entry name" value="GIY-YIG_SF"/>
    <property type="match status" value="1"/>
</dbReference>
<proteinExistence type="predicted"/>
<evidence type="ECO:0000313" key="3">
    <source>
        <dbReference type="EMBL" id="MDV7044780.1"/>
    </source>
</evidence>
<dbReference type="RefSeq" id="WP_317699719.1">
    <property type="nucleotide sequence ID" value="NZ_JAWLLM010000035.1"/>
</dbReference>
<protein>
    <submittedName>
        <fullName evidence="3">RHS repeat-associated core domain-containing protein</fullName>
    </submittedName>
</protein>
<evidence type="ECO:0000259" key="2">
    <source>
        <dbReference type="Pfam" id="PF25023"/>
    </source>
</evidence>
<reference evidence="3 4" key="1">
    <citation type="submission" date="2023-10" db="EMBL/GenBank/DDBJ databases">
        <title>Clonality and diversity in the soft rot Dickeya solani phytopathogen.</title>
        <authorList>
            <person name="Pedron J."/>
            <person name="Van Gijisegem F."/>
            <person name="Portier P."/>
            <person name="Taghouti G."/>
        </authorList>
    </citation>
    <scope>NUCLEOTIDE SEQUENCE [LARGE SCALE GENOMIC DNA]</scope>
    <source>
        <strain evidence="3 4">FVG2-MFV017-A9</strain>
    </source>
</reference>
<gene>
    <name evidence="3" type="ORF">RUJ08_21885</name>
</gene>
<organism evidence="3 4">
    <name type="scientific">Dickeya solani</name>
    <dbReference type="NCBI Taxonomy" id="1089444"/>
    <lineage>
        <taxon>Bacteria</taxon>
        <taxon>Pseudomonadati</taxon>
        <taxon>Pseudomonadota</taxon>
        <taxon>Gammaproteobacteria</taxon>
        <taxon>Enterobacterales</taxon>
        <taxon>Pectobacteriaceae</taxon>
        <taxon>Dickeya</taxon>
    </lineage>
</organism>
<dbReference type="InterPro" id="IPR056823">
    <property type="entry name" value="TEN-like_YD-shell"/>
</dbReference>
<dbReference type="Gene3D" id="2.180.10.10">
    <property type="entry name" value="RHS repeat-associated core"/>
    <property type="match status" value="1"/>
</dbReference>
<dbReference type="NCBIfam" id="TIGR03696">
    <property type="entry name" value="Rhs_assc_core"/>
    <property type="match status" value="1"/>
</dbReference>
<feature type="non-terminal residue" evidence="3">
    <location>
        <position position="1"/>
    </location>
</feature>
<keyword evidence="1" id="KW-0677">Repeat</keyword>
<dbReference type="InterPro" id="IPR022385">
    <property type="entry name" value="Rhs_assc_core"/>
</dbReference>
<dbReference type="Pfam" id="PF25023">
    <property type="entry name" value="TEN_YD-shell"/>
    <property type="match status" value="1"/>
</dbReference>
<evidence type="ECO:0000256" key="1">
    <source>
        <dbReference type="ARBA" id="ARBA00022737"/>
    </source>
</evidence>